<accession>A0A518ENB8</accession>
<feature type="chain" id="PRO_5021954794" evidence="2">
    <location>
        <begin position="26"/>
        <end position="1279"/>
    </location>
</feature>
<feature type="domain" description="BIG2" evidence="3">
    <location>
        <begin position="606"/>
        <end position="687"/>
    </location>
</feature>
<organism evidence="4 5">
    <name type="scientific">Saltatorellus ferox</name>
    <dbReference type="NCBI Taxonomy" id="2528018"/>
    <lineage>
        <taxon>Bacteria</taxon>
        <taxon>Pseudomonadati</taxon>
        <taxon>Planctomycetota</taxon>
        <taxon>Planctomycetia</taxon>
        <taxon>Planctomycetia incertae sedis</taxon>
        <taxon>Saltatorellus</taxon>
    </lineage>
</organism>
<dbReference type="InterPro" id="IPR032812">
    <property type="entry name" value="SbsA_Ig"/>
</dbReference>
<keyword evidence="1 2" id="KW-0732">Signal</keyword>
<dbReference type="Proteomes" id="UP000320390">
    <property type="component" value="Chromosome"/>
</dbReference>
<protein>
    <submittedName>
        <fullName evidence="4">Bacterial Ig-like domain (Group 2)</fullName>
    </submittedName>
</protein>
<proteinExistence type="predicted"/>
<name>A0A518ENB8_9BACT</name>
<dbReference type="SUPFAM" id="SSF49373">
    <property type="entry name" value="Invasin/intimin cell-adhesion fragments"/>
    <property type="match status" value="2"/>
</dbReference>
<dbReference type="InterPro" id="IPR003343">
    <property type="entry name" value="Big_2"/>
</dbReference>
<dbReference type="RefSeq" id="WP_145194989.1">
    <property type="nucleotide sequence ID" value="NZ_CP036434.1"/>
</dbReference>
<evidence type="ECO:0000313" key="5">
    <source>
        <dbReference type="Proteomes" id="UP000320390"/>
    </source>
</evidence>
<evidence type="ECO:0000259" key="3">
    <source>
        <dbReference type="SMART" id="SM00635"/>
    </source>
</evidence>
<dbReference type="Pfam" id="PF13205">
    <property type="entry name" value="Big_5"/>
    <property type="match status" value="1"/>
</dbReference>
<keyword evidence="5" id="KW-1185">Reference proteome</keyword>
<reference evidence="4 5" key="1">
    <citation type="submission" date="2019-02" db="EMBL/GenBank/DDBJ databases">
        <title>Deep-cultivation of Planctomycetes and their phenomic and genomic characterization uncovers novel biology.</title>
        <authorList>
            <person name="Wiegand S."/>
            <person name="Jogler M."/>
            <person name="Boedeker C."/>
            <person name="Pinto D."/>
            <person name="Vollmers J."/>
            <person name="Rivas-Marin E."/>
            <person name="Kohn T."/>
            <person name="Peeters S.H."/>
            <person name="Heuer A."/>
            <person name="Rast P."/>
            <person name="Oberbeckmann S."/>
            <person name="Bunk B."/>
            <person name="Jeske O."/>
            <person name="Meyerdierks A."/>
            <person name="Storesund J.E."/>
            <person name="Kallscheuer N."/>
            <person name="Luecker S."/>
            <person name="Lage O.M."/>
            <person name="Pohl T."/>
            <person name="Merkel B.J."/>
            <person name="Hornburger P."/>
            <person name="Mueller R.-W."/>
            <person name="Bruemmer F."/>
            <person name="Labrenz M."/>
            <person name="Spormann A.M."/>
            <person name="Op den Camp H."/>
            <person name="Overmann J."/>
            <person name="Amann R."/>
            <person name="Jetten M.S.M."/>
            <person name="Mascher T."/>
            <person name="Medema M.H."/>
            <person name="Devos D.P."/>
            <person name="Kaster A.-K."/>
            <person name="Ovreas L."/>
            <person name="Rohde M."/>
            <person name="Galperin M.Y."/>
            <person name="Jogler C."/>
        </authorList>
    </citation>
    <scope>NUCLEOTIDE SEQUENCE [LARGE SCALE GENOMIC DNA]</scope>
    <source>
        <strain evidence="4 5">Poly30</strain>
    </source>
</reference>
<feature type="domain" description="BIG2" evidence="3">
    <location>
        <begin position="694"/>
        <end position="772"/>
    </location>
</feature>
<sequence length="1279" mass="131406" precursor="true">MSIARPKHRASFLSLAALAALSACSGGDSNPGEPEFVTISGTILGPGYSATGATVELTSGTRSYLGSVDLSGEYRISGIAEGVYELVIDGSTVMEPDGSRVHELATLRIDQFSVVPGAMPFGTSVLTLPEVGASLQLELDEFGQGVVLAGTELAMPDGGPALRFVRSAVVTFPEGSNGTLSICETRPEAAVAAFQSEVNSPVGGLLIQPQGVSFDFPPTLLLPNRGGLAPNTTGVEILGLGPDGTGVTVVGTGTVDPDGRYILPDAGASLAESRGAAEESNFFRAMMIARFPHLYPSGTVTGTLKDTSGADLTDVRVIVQGADTRQLTASGSFTSGIRLTGSDARVNVTAVGAGHLRGFGTASGYQNQAVNVDLVLEPMTDVPGAPTVVSSAPADDATDVPLRSIIRVNFNEFMDPGSFHSGLAVVPSSRFQGDNGRFDFGGRVRGEPFIQAGPSGSVVGFVLDQPLEAQTEYAILGTSDLLDAFGTRFTPEAPIVISVPPPNYSVIARFTTEAEDSGPVIGVNTSPNTATTIERHETLQAYASVTEIATSFALPNTRPTWASSHPSVATISSNGLIQPRGAGTTTITASAAGESAQFDLTVNPPAIDRIDLSIASDAAIIGRSLLATAVPYHASDSAFEGLPLTWASSNEGIATVNAFGQIETLAAGTTEISVHVTGDTVTATRTIHVYQLNEIDDVELAAGLRAVDVGYFGTLESRVYAGSSEVFGLPVTYASSNPAALTIGSSGTSFEAVAEGVTVLTATVELGATDLTRDFTVTVFPAGSSSVKVLGGGKATDPAVGELVIRHDATSGAFAEAIETDSMGVASFETLASSTMSFSTAEVAGNTTRLRSYFGVPRSMTTISGGRASGDPVIQLNASNVPQGTDLISGSAGRFAFPEDLVGPAQPASLLGVSLGQLQDDGLVSAFVAVQDSPSDPVWEAPSDVPSAAGFLLDADPALLNGTMQTISVSSGALTMIPFGLTVPTYSFAPAGGVVRRSGVLFSQRFGVGFENIVGHSTLALPTGWDAAFVVHQMSGAFTTRQYTTFTSVPSTSVQVSPRDLRLSDVAWAGGSLSWTLAGADASTLDIGRAKVAYTTLTGKRVDWTAWFDPSATSVSVPGLPTSMSDVRTSYDLIEYELELFALENVSGYPAAIQAISASNGSLEQAMLDGGIDAHSVTVESNAGGGGTGGSTDWNLSFTIDIFGTGTVTADTGSGPMTVTDGQTLVIPDGTSVTVTATGTNGSVVVYMETPGDFFFDGNPSETSTFTMDADGTVTVEIQ</sequence>
<dbReference type="Gene3D" id="2.60.40.1080">
    <property type="match status" value="2"/>
</dbReference>
<dbReference type="EMBL" id="CP036434">
    <property type="protein sequence ID" value="QDV05574.1"/>
    <property type="molecule type" value="Genomic_DNA"/>
</dbReference>
<dbReference type="PROSITE" id="PS51257">
    <property type="entry name" value="PROKAR_LIPOPROTEIN"/>
    <property type="match status" value="1"/>
</dbReference>
<dbReference type="InterPro" id="IPR008964">
    <property type="entry name" value="Invasin/intimin_cell_adhesion"/>
</dbReference>
<feature type="domain" description="BIG2" evidence="3">
    <location>
        <begin position="519"/>
        <end position="601"/>
    </location>
</feature>
<evidence type="ECO:0000313" key="4">
    <source>
        <dbReference type="EMBL" id="QDV05574.1"/>
    </source>
</evidence>
<dbReference type="AlphaFoldDB" id="A0A518ENB8"/>
<evidence type="ECO:0000256" key="1">
    <source>
        <dbReference type="ARBA" id="ARBA00022729"/>
    </source>
</evidence>
<evidence type="ECO:0000256" key="2">
    <source>
        <dbReference type="SAM" id="SignalP"/>
    </source>
</evidence>
<gene>
    <name evidence="4" type="ORF">Poly30_10720</name>
</gene>
<feature type="signal peptide" evidence="2">
    <location>
        <begin position="1"/>
        <end position="25"/>
    </location>
</feature>
<dbReference type="SMART" id="SM00635">
    <property type="entry name" value="BID_2"/>
    <property type="match status" value="3"/>
</dbReference>